<accession>A0A4Z1E2G3</accession>
<dbReference type="Proteomes" id="UP000297318">
    <property type="component" value="Unassembled WGS sequence"/>
</dbReference>
<gene>
    <name evidence="2" type="ORF">SERN_0308</name>
</gene>
<dbReference type="EMBL" id="RHPJ01000001">
    <property type="protein sequence ID" value="TGO06116.1"/>
    <property type="molecule type" value="Genomic_DNA"/>
</dbReference>
<evidence type="ECO:0000313" key="3">
    <source>
        <dbReference type="Proteomes" id="UP000297318"/>
    </source>
</evidence>
<proteinExistence type="predicted"/>
<organism evidence="2 3">
    <name type="scientific">Serinibacter arcticus</name>
    <dbReference type="NCBI Taxonomy" id="1655435"/>
    <lineage>
        <taxon>Bacteria</taxon>
        <taxon>Bacillati</taxon>
        <taxon>Actinomycetota</taxon>
        <taxon>Actinomycetes</taxon>
        <taxon>Micrococcales</taxon>
        <taxon>Beutenbergiaceae</taxon>
        <taxon>Serinibacter</taxon>
    </lineage>
</organism>
<evidence type="ECO:0000256" key="1">
    <source>
        <dbReference type="SAM" id="MobiDB-lite"/>
    </source>
</evidence>
<name>A0A4Z1E2G3_9MICO</name>
<feature type="region of interest" description="Disordered" evidence="1">
    <location>
        <begin position="34"/>
        <end position="132"/>
    </location>
</feature>
<keyword evidence="3" id="KW-1185">Reference proteome</keyword>
<evidence type="ECO:0000313" key="2">
    <source>
        <dbReference type="EMBL" id="TGO06116.1"/>
    </source>
</evidence>
<reference evidence="2 3" key="1">
    <citation type="submission" date="2018-11" db="EMBL/GenBank/DDBJ databases">
        <title>Complete genome sequencing of the Actinobacteria Serinibacter sp. K3-2.</title>
        <authorList>
            <person name="Rakitin A.L."/>
            <person name="Beletsky A.V."/>
            <person name="Mardanov A.V."/>
            <person name="Ravin N.V."/>
            <person name="Gromova A.S."/>
            <person name="Filippova S.N."/>
            <person name="Gal'Chenko V.F."/>
        </authorList>
    </citation>
    <scope>NUCLEOTIDE SEQUENCE [LARGE SCALE GENOMIC DNA]</scope>
    <source>
        <strain evidence="2 3">K3-2</strain>
    </source>
</reference>
<feature type="compositionally biased region" description="Low complexity" evidence="1">
    <location>
        <begin position="98"/>
        <end position="122"/>
    </location>
</feature>
<comment type="caution">
    <text evidence="2">The sequence shown here is derived from an EMBL/GenBank/DDBJ whole genome shotgun (WGS) entry which is preliminary data.</text>
</comment>
<protein>
    <submittedName>
        <fullName evidence="2">Uncharacterized protein</fullName>
    </submittedName>
</protein>
<sequence>MGTAIDGVPWLVGYRLDLTAGTREDFSWHRGGCRRREAGPGDVGSARLDADHGAGRARPGIVADHGGPDGLSHGRGRAHGRSLVVASSGGPRGGGPWGSVRRTVAAEAVSAGAPAPDATARSRWGGARSRCW</sequence>
<dbReference type="AlphaFoldDB" id="A0A4Z1E2G3"/>